<reference evidence="1 2" key="1">
    <citation type="journal article" date="2013" name="Genome Announc.">
        <title>Draft genome sequences for three mercury-methylating, sulfate-reducing bacteria.</title>
        <authorList>
            <person name="Brown S.D."/>
            <person name="Hurt R.A.Jr."/>
            <person name="Gilmour C.C."/>
            <person name="Elias D.A."/>
        </authorList>
    </citation>
    <scope>NUCLEOTIDE SEQUENCE [LARGE SCALE GENOMIC DNA]</scope>
    <source>
        <strain evidence="1 2">DSM 2059</strain>
    </source>
</reference>
<sequence length="84" mass="9686">MRPRQTVPPMTAGLLEAVRNLLDRRSPKIDDEEISLRMGAYHALNFFLKHPDLLEGTIALSRLHRLDRFEFGICPEELPAVSFR</sequence>
<gene>
    <name evidence="1" type="ORF">dsmv_1624</name>
</gene>
<name>S7VDF4_DESML</name>
<dbReference type="AlphaFoldDB" id="S7VDF4"/>
<dbReference type="Proteomes" id="UP000014977">
    <property type="component" value="Unassembled WGS sequence"/>
</dbReference>
<evidence type="ECO:0000313" key="2">
    <source>
        <dbReference type="Proteomes" id="UP000014977"/>
    </source>
</evidence>
<comment type="caution">
    <text evidence="1">The sequence shown here is derived from an EMBL/GenBank/DDBJ whole genome shotgun (WGS) entry which is preliminary data.</text>
</comment>
<dbReference type="eggNOG" id="COG4947">
    <property type="taxonomic scope" value="Bacteria"/>
</dbReference>
<organism evidence="1 2">
    <name type="scientific">Desulfococcus multivorans DSM 2059</name>
    <dbReference type="NCBI Taxonomy" id="1121405"/>
    <lineage>
        <taxon>Bacteria</taxon>
        <taxon>Pseudomonadati</taxon>
        <taxon>Thermodesulfobacteriota</taxon>
        <taxon>Desulfobacteria</taxon>
        <taxon>Desulfobacterales</taxon>
        <taxon>Desulfococcaceae</taxon>
        <taxon>Desulfococcus</taxon>
    </lineage>
</organism>
<protein>
    <submittedName>
        <fullName evidence="1">Uncharacterized protein</fullName>
    </submittedName>
</protein>
<dbReference type="EMBL" id="ATHJ01000065">
    <property type="protein sequence ID" value="EPR42498.1"/>
    <property type="molecule type" value="Genomic_DNA"/>
</dbReference>
<accession>S7VDF4</accession>
<dbReference type="STRING" id="897.B2D07_07300"/>
<proteinExistence type="predicted"/>
<keyword evidence="2" id="KW-1185">Reference proteome</keyword>
<evidence type="ECO:0000313" key="1">
    <source>
        <dbReference type="EMBL" id="EPR42498.1"/>
    </source>
</evidence>